<dbReference type="InterPro" id="IPR051353">
    <property type="entry name" value="Tobamovirus_resist_UPF0261"/>
</dbReference>
<name>A0ABQ5IE79_9ASTR</name>
<gene>
    <name evidence="2" type="ORF">Tco_1093964</name>
</gene>
<keyword evidence="3" id="KW-1185">Reference proteome</keyword>
<sequence>MHWKALYNRLDKQEKKSIGEMEQEIGEKKLFVPESFLRAYGPIHWRQWSIKCSYQRNKAKFLVGHVKANGPQQHQSLTDDSATSSVLHKYTANDGNSKSTQTASLWVIGRRSVPDLGAIWDSLNGLATLEASYDPQTTMQLLESSFLKLPQPKDSQLPSYIPGVLDTTTTDVADHVVAGVMACDESQFDAIIEKNILFVLSVGALKIW</sequence>
<dbReference type="PANTHER" id="PTHR31862">
    <property type="entry name" value="UPF0261 DOMAIN PROTEIN (AFU_ORTHOLOGUE AFUA_1G10120)"/>
    <property type="match status" value="1"/>
</dbReference>
<reference evidence="2" key="2">
    <citation type="submission" date="2022-01" db="EMBL/GenBank/DDBJ databases">
        <authorList>
            <person name="Yamashiro T."/>
            <person name="Shiraishi A."/>
            <person name="Satake H."/>
            <person name="Nakayama K."/>
        </authorList>
    </citation>
    <scope>NUCLEOTIDE SEQUENCE</scope>
</reference>
<evidence type="ECO:0000313" key="2">
    <source>
        <dbReference type="EMBL" id="GJT98446.1"/>
    </source>
</evidence>
<comment type="caution">
    <text evidence="2">The sequence shown here is derived from an EMBL/GenBank/DDBJ whole genome shotgun (WGS) entry which is preliminary data.</text>
</comment>
<accession>A0ABQ5IE79</accession>
<dbReference type="EMBL" id="BQNB010020675">
    <property type="protein sequence ID" value="GJT98446.1"/>
    <property type="molecule type" value="Genomic_DNA"/>
</dbReference>
<proteinExistence type="predicted"/>
<feature type="domain" description="UPF0261" evidence="1">
    <location>
        <begin position="160"/>
        <end position="206"/>
    </location>
</feature>
<reference evidence="2" key="1">
    <citation type="journal article" date="2022" name="Int. J. Mol. Sci.">
        <title>Draft Genome of Tanacetum Coccineum: Genomic Comparison of Closely Related Tanacetum-Family Plants.</title>
        <authorList>
            <person name="Yamashiro T."/>
            <person name="Shiraishi A."/>
            <person name="Nakayama K."/>
            <person name="Satake H."/>
        </authorList>
    </citation>
    <scope>NUCLEOTIDE SEQUENCE</scope>
</reference>
<organism evidence="2 3">
    <name type="scientific">Tanacetum coccineum</name>
    <dbReference type="NCBI Taxonomy" id="301880"/>
    <lineage>
        <taxon>Eukaryota</taxon>
        <taxon>Viridiplantae</taxon>
        <taxon>Streptophyta</taxon>
        <taxon>Embryophyta</taxon>
        <taxon>Tracheophyta</taxon>
        <taxon>Spermatophyta</taxon>
        <taxon>Magnoliopsida</taxon>
        <taxon>eudicotyledons</taxon>
        <taxon>Gunneridae</taxon>
        <taxon>Pentapetalae</taxon>
        <taxon>asterids</taxon>
        <taxon>campanulids</taxon>
        <taxon>Asterales</taxon>
        <taxon>Asteraceae</taxon>
        <taxon>Asteroideae</taxon>
        <taxon>Anthemideae</taxon>
        <taxon>Anthemidinae</taxon>
        <taxon>Tanacetum</taxon>
    </lineage>
</organism>
<dbReference type="PANTHER" id="PTHR31862:SF1">
    <property type="entry name" value="UPF0261 DOMAIN PROTEIN (AFU_ORTHOLOGUE AFUA_1G10120)"/>
    <property type="match status" value="1"/>
</dbReference>
<evidence type="ECO:0000313" key="3">
    <source>
        <dbReference type="Proteomes" id="UP001151760"/>
    </source>
</evidence>
<dbReference type="Proteomes" id="UP001151760">
    <property type="component" value="Unassembled WGS sequence"/>
</dbReference>
<protein>
    <submittedName>
        <fullName evidence="2">General negative regulator of transcription subunit 3 isoform X1</fullName>
    </submittedName>
</protein>
<dbReference type="Gene3D" id="3.40.50.12030">
    <property type="entry name" value="Uncharacterised protein family UPF0261, NC domain"/>
    <property type="match status" value="1"/>
</dbReference>
<dbReference type="Pfam" id="PF23189">
    <property type="entry name" value="UPF0261_C"/>
    <property type="match status" value="1"/>
</dbReference>
<dbReference type="InterPro" id="IPR056778">
    <property type="entry name" value="UPF0261_C"/>
</dbReference>
<evidence type="ECO:0000259" key="1">
    <source>
        <dbReference type="Pfam" id="PF23189"/>
    </source>
</evidence>